<dbReference type="AlphaFoldDB" id="A0AAV1TKZ4"/>
<dbReference type="EMBL" id="CAKLBY020000065">
    <property type="protein sequence ID" value="CAK7921972.1"/>
    <property type="molecule type" value="Genomic_DNA"/>
</dbReference>
<feature type="compositionally biased region" description="Basic and acidic residues" evidence="1">
    <location>
        <begin position="80"/>
        <end position="94"/>
    </location>
</feature>
<reference evidence="3" key="1">
    <citation type="submission" date="2024-01" db="EMBL/GenBank/DDBJ databases">
        <authorList>
            <person name="Webb A."/>
        </authorList>
    </citation>
    <scope>NUCLEOTIDE SEQUENCE</scope>
    <source>
        <strain evidence="3">Pm1</strain>
    </source>
</reference>
<evidence type="ECO:0000313" key="4">
    <source>
        <dbReference type="Proteomes" id="UP001162060"/>
    </source>
</evidence>
<feature type="compositionally biased region" description="Polar residues" evidence="1">
    <location>
        <begin position="69"/>
        <end position="78"/>
    </location>
</feature>
<comment type="caution">
    <text evidence="3">The sequence shown here is derived from an EMBL/GenBank/DDBJ whole genome shotgun (WGS) entry which is preliminary data.</text>
</comment>
<evidence type="ECO:0000313" key="2">
    <source>
        <dbReference type="EMBL" id="CAK7921972.1"/>
    </source>
</evidence>
<evidence type="ECO:0000313" key="3">
    <source>
        <dbReference type="EMBL" id="CAK7921978.1"/>
    </source>
</evidence>
<dbReference type="Proteomes" id="UP001162060">
    <property type="component" value="Unassembled WGS sequence"/>
</dbReference>
<feature type="region of interest" description="Disordered" evidence="1">
    <location>
        <begin position="69"/>
        <end position="94"/>
    </location>
</feature>
<sequence>MTDVEMESVGTCEYDLDDMDLEGPLARMATSTVGQMPRIKLAAKPDLKRFHGRNQDEDRARSYVTTMITSRRGPSTQLGDHGENLKRKTEHAVG</sequence>
<evidence type="ECO:0000256" key="1">
    <source>
        <dbReference type="SAM" id="MobiDB-lite"/>
    </source>
</evidence>
<organism evidence="3 4">
    <name type="scientific">Peronospora matthiolae</name>
    <dbReference type="NCBI Taxonomy" id="2874970"/>
    <lineage>
        <taxon>Eukaryota</taxon>
        <taxon>Sar</taxon>
        <taxon>Stramenopiles</taxon>
        <taxon>Oomycota</taxon>
        <taxon>Peronosporomycetes</taxon>
        <taxon>Peronosporales</taxon>
        <taxon>Peronosporaceae</taxon>
        <taxon>Peronospora</taxon>
    </lineage>
</organism>
<name>A0AAV1TKZ4_9STRA</name>
<proteinExistence type="predicted"/>
<protein>
    <submittedName>
        <fullName evidence="3">Uncharacterized protein</fullName>
    </submittedName>
</protein>
<gene>
    <name evidence="2" type="ORF">PM001_LOCUS7394</name>
    <name evidence="3" type="ORF">PM001_LOCUS7397</name>
</gene>
<accession>A0AAV1TKZ4</accession>
<dbReference type="EMBL" id="CAKLBY020000065">
    <property type="protein sequence ID" value="CAK7921978.1"/>
    <property type="molecule type" value="Genomic_DNA"/>
</dbReference>